<name>A0A1Y2E9A9_9FUNG</name>
<protein>
    <submittedName>
        <fullName evidence="3">Uncharacterized protein</fullName>
    </submittedName>
</protein>
<feature type="region of interest" description="Disordered" evidence="2">
    <location>
        <begin position="326"/>
        <end position="363"/>
    </location>
</feature>
<feature type="compositionally biased region" description="Acidic residues" evidence="2">
    <location>
        <begin position="982"/>
        <end position="994"/>
    </location>
</feature>
<feature type="region of interest" description="Disordered" evidence="2">
    <location>
        <begin position="969"/>
        <end position="1041"/>
    </location>
</feature>
<dbReference type="OrthoDB" id="2143562at2759"/>
<dbReference type="AlphaFoldDB" id="A0A1Y2E9A9"/>
<feature type="compositionally biased region" description="Basic and acidic residues" evidence="2">
    <location>
        <begin position="995"/>
        <end position="1004"/>
    </location>
</feature>
<feature type="compositionally biased region" description="Polar residues" evidence="2">
    <location>
        <begin position="207"/>
        <end position="222"/>
    </location>
</feature>
<feature type="compositionally biased region" description="Basic residues" evidence="2">
    <location>
        <begin position="334"/>
        <end position="350"/>
    </location>
</feature>
<feature type="coiled-coil region" evidence="1">
    <location>
        <begin position="562"/>
        <end position="597"/>
    </location>
</feature>
<feature type="compositionally biased region" description="Acidic residues" evidence="2">
    <location>
        <begin position="1005"/>
        <end position="1021"/>
    </location>
</feature>
<feature type="compositionally biased region" description="Low complexity" evidence="2">
    <location>
        <begin position="351"/>
        <end position="363"/>
    </location>
</feature>
<reference evidence="3 4" key="1">
    <citation type="submission" date="2016-08" db="EMBL/GenBank/DDBJ databases">
        <title>A Parts List for Fungal Cellulosomes Revealed by Comparative Genomics.</title>
        <authorList>
            <consortium name="DOE Joint Genome Institute"/>
            <person name="Haitjema C.H."/>
            <person name="Gilmore S.P."/>
            <person name="Henske J.K."/>
            <person name="Solomon K.V."/>
            <person name="De Groot R."/>
            <person name="Kuo A."/>
            <person name="Mondo S.J."/>
            <person name="Salamov A.A."/>
            <person name="Labutti K."/>
            <person name="Zhao Z."/>
            <person name="Chiniquy J."/>
            <person name="Barry K."/>
            <person name="Brewer H.M."/>
            <person name="Purvine S.O."/>
            <person name="Wright A.T."/>
            <person name="Boxma B."/>
            <person name="Van Alen T."/>
            <person name="Hackstein J.H."/>
            <person name="Baker S.E."/>
            <person name="Grigoriev I.V."/>
            <person name="O'Malley M.A."/>
        </authorList>
    </citation>
    <scope>NUCLEOTIDE SEQUENCE [LARGE SCALE GENOMIC DNA]</scope>
    <source>
        <strain evidence="3 4">G1</strain>
    </source>
</reference>
<keyword evidence="4" id="KW-1185">Reference proteome</keyword>
<accession>A0A1Y2E9A9</accession>
<feature type="compositionally biased region" description="Polar residues" evidence="2">
    <location>
        <begin position="524"/>
        <end position="539"/>
    </location>
</feature>
<proteinExistence type="predicted"/>
<organism evidence="3 4">
    <name type="scientific">Neocallimastix californiae</name>
    <dbReference type="NCBI Taxonomy" id="1754190"/>
    <lineage>
        <taxon>Eukaryota</taxon>
        <taxon>Fungi</taxon>
        <taxon>Fungi incertae sedis</taxon>
        <taxon>Chytridiomycota</taxon>
        <taxon>Chytridiomycota incertae sedis</taxon>
        <taxon>Neocallimastigomycetes</taxon>
        <taxon>Neocallimastigales</taxon>
        <taxon>Neocallimastigaceae</taxon>
        <taxon>Neocallimastix</taxon>
    </lineage>
</organism>
<feature type="compositionally biased region" description="Basic and acidic residues" evidence="2">
    <location>
        <begin position="10"/>
        <end position="39"/>
    </location>
</feature>
<keyword evidence="1" id="KW-0175">Coiled coil</keyword>
<feature type="region of interest" description="Disordered" evidence="2">
    <location>
        <begin position="207"/>
        <end position="260"/>
    </location>
</feature>
<feature type="region of interest" description="Disordered" evidence="2">
    <location>
        <begin position="512"/>
        <end position="549"/>
    </location>
</feature>
<comment type="caution">
    <text evidence="3">The sequence shown here is derived from an EMBL/GenBank/DDBJ whole genome shotgun (WGS) entry which is preliminary data.</text>
</comment>
<evidence type="ECO:0000256" key="1">
    <source>
        <dbReference type="SAM" id="Coils"/>
    </source>
</evidence>
<evidence type="ECO:0000256" key="2">
    <source>
        <dbReference type="SAM" id="MobiDB-lite"/>
    </source>
</evidence>
<feature type="compositionally biased region" description="Acidic residues" evidence="2">
    <location>
        <begin position="229"/>
        <end position="252"/>
    </location>
</feature>
<evidence type="ECO:0000313" key="3">
    <source>
        <dbReference type="EMBL" id="ORY68150.1"/>
    </source>
</evidence>
<sequence>MNKNNSFTAENKENIEIKNGDDKKNDNNKNDVDNFKENNDINENDSSFNFEPLHRNILKKSSTFSGKSKFAIKVKNDEGNGLKTLKRNSTFLDHGHVRHHNSSSLLPVLFNKKFTEKESIYELDSDGSLNSNFNISLNLKNYNNFNGCENGKLNNTSGFSLFESGSNFKIFSETDSSASSQISLKTLSTSSLRKQLSNSYNRLKSNSNEINKIRRGTSSHLNNLHKYDENEEEEEDENEEEEEEEDSDDISDNEYRLGNGKRTGFHSSLIKFKIPSGNSTNTLSRDFIINSQTKLKNLKTKTNSISNIKSNMKPNYKSNIKIYGMSNTNINRSPKSKSKSKPKSKPKLKSNNKGNSSTFSSMDSLSSVFLPKPLSKTNNTKFYNSQYNNFKCIHDEENEYDFNILKPNGSVKIKNFNNARKVHFAESKYYLNQDITQEYQLKEPQYNFKNILEASKKFKFGSLMLGSGIGDNNSGNSRTGSAGSTGSGQKFCRCCLELNNKKNKMIMTKTTTTTTSTKGRIQKFDTSNPDLNDYTSGNHESNESVQDEADSQICIVDEEGGIEKSSSSIDQYQEFLNEEEKEIMKNIERNYNHLRSRSVRTEIRPSSTQSNKDTNKSLKLKTKTKTKQITKVPAVKSKTPIKIIKIKKEDEELSRNDSKKIIEIKSNPSSKSSPIIKSSTIIPENESKEILDQKEFIEPTILDKIHKNRFLKKRLLNNDNIFNILSNPIIKISKKKYYNDKSYYRNGVLKKRNIGKILYNNFVLKNTPFKNYFKEEGHNILGRDLYPDHMESKKSSFSSSVDRFLHQPYSSQHQLSSYNNIKYSRKLTYIKHQYRNCKIKIKPKNVVGIGKPMKALIKWRDHSFSRIPTISKKVHGFDAMTYLYELNDTALSGEEKAVYECCPLKYDSVSYRKNLYKLQKEILNDYIKESNAIITQKYPNIGSLGNVPDGDLQKIKEKKSIIESKISAVGGKKGGKDSDENKENEEEEEEEEKEEENKGFKFEFDSDSDFDFDDEEDVSEDEIGKEKKNQKNKHKKSAYPSNMTLEEYLRMYEEMLENKLKKPRNRDLKNKYY</sequence>
<evidence type="ECO:0000313" key="4">
    <source>
        <dbReference type="Proteomes" id="UP000193920"/>
    </source>
</evidence>
<gene>
    <name evidence="3" type="ORF">LY90DRAFT_504417</name>
</gene>
<feature type="region of interest" description="Disordered" evidence="2">
    <location>
        <begin position="1"/>
        <end position="48"/>
    </location>
</feature>
<dbReference type="EMBL" id="MCOG01000046">
    <property type="protein sequence ID" value="ORY68150.1"/>
    <property type="molecule type" value="Genomic_DNA"/>
</dbReference>
<dbReference type="Proteomes" id="UP000193920">
    <property type="component" value="Unassembled WGS sequence"/>
</dbReference>